<dbReference type="AlphaFoldDB" id="A0A3P8HL84"/>
<sequence>MYLLTLMKSIVIVLHTVTTKSTLFFQIRIPVLK</sequence>
<evidence type="ECO:0000313" key="2">
    <source>
        <dbReference type="Proteomes" id="UP000269396"/>
    </source>
</evidence>
<name>A0A3P8HL84_9TREM</name>
<dbReference type="Proteomes" id="UP000269396">
    <property type="component" value="Unassembled WGS sequence"/>
</dbReference>
<dbReference type="EMBL" id="UZAL01045183">
    <property type="protein sequence ID" value="VDP83204.1"/>
    <property type="molecule type" value="Genomic_DNA"/>
</dbReference>
<gene>
    <name evidence="1" type="ORF">SMTD_LOCUS20709</name>
</gene>
<reference evidence="1 2" key="1">
    <citation type="submission" date="2018-11" db="EMBL/GenBank/DDBJ databases">
        <authorList>
            <consortium name="Pathogen Informatics"/>
        </authorList>
    </citation>
    <scope>NUCLEOTIDE SEQUENCE [LARGE SCALE GENOMIC DNA]</scope>
    <source>
        <strain>Denwood</strain>
        <strain evidence="2">Zambia</strain>
    </source>
</reference>
<protein>
    <submittedName>
        <fullName evidence="1">Uncharacterized protein</fullName>
    </submittedName>
</protein>
<proteinExistence type="predicted"/>
<organism evidence="1 2">
    <name type="scientific">Schistosoma mattheei</name>
    <dbReference type="NCBI Taxonomy" id="31246"/>
    <lineage>
        <taxon>Eukaryota</taxon>
        <taxon>Metazoa</taxon>
        <taxon>Spiralia</taxon>
        <taxon>Lophotrochozoa</taxon>
        <taxon>Platyhelminthes</taxon>
        <taxon>Trematoda</taxon>
        <taxon>Digenea</taxon>
        <taxon>Strigeidida</taxon>
        <taxon>Schistosomatoidea</taxon>
        <taxon>Schistosomatidae</taxon>
        <taxon>Schistosoma</taxon>
    </lineage>
</organism>
<keyword evidence="2" id="KW-1185">Reference proteome</keyword>
<accession>A0A3P8HL84</accession>
<evidence type="ECO:0000313" key="1">
    <source>
        <dbReference type="EMBL" id="VDP83204.1"/>
    </source>
</evidence>